<reference evidence="2 3" key="1">
    <citation type="submission" date="2016-10" db="EMBL/GenBank/DDBJ databases">
        <authorList>
            <person name="de Groot N.N."/>
        </authorList>
    </citation>
    <scope>NUCLEOTIDE SEQUENCE [LARGE SCALE GENOMIC DNA]</scope>
    <source>
        <strain evidence="2 3">DSM 6059</strain>
    </source>
</reference>
<dbReference type="RefSeq" id="WP_091990963.1">
    <property type="nucleotide sequence ID" value="NZ_FOLO01000069.1"/>
</dbReference>
<evidence type="ECO:0000256" key="1">
    <source>
        <dbReference type="SAM" id="SignalP"/>
    </source>
</evidence>
<dbReference type="Proteomes" id="UP000198862">
    <property type="component" value="Unassembled WGS sequence"/>
</dbReference>
<evidence type="ECO:0000313" key="2">
    <source>
        <dbReference type="EMBL" id="SFD57428.1"/>
    </source>
</evidence>
<keyword evidence="3" id="KW-1185">Reference proteome</keyword>
<feature type="chain" id="PRO_5011526507" description="Activator of Hsp90 ATPase homolog 1-like protein" evidence="1">
    <location>
        <begin position="27"/>
        <end position="175"/>
    </location>
</feature>
<dbReference type="STRING" id="1123010.SAMN02745724_04878"/>
<evidence type="ECO:0008006" key="4">
    <source>
        <dbReference type="Google" id="ProtNLM"/>
    </source>
</evidence>
<sequence>MNKLNLKKHQVFACTLVFVSSFASQAEITSQSDSSFTVTHSFVSNKSISTARHEFGHVGRWWTSEFTLSGKGNNMYFNSKGMHERMPSGETITHLIKTEKADNQWTWAGTLGKLKNEKVNGEMKISIKERHHQTKITMKYTVTSDLLVSNQNWPSYIDNMLSVQMNSLKKSLNNR</sequence>
<dbReference type="EMBL" id="FOLO01000069">
    <property type="protein sequence ID" value="SFD57428.1"/>
    <property type="molecule type" value="Genomic_DNA"/>
</dbReference>
<gene>
    <name evidence="2" type="ORF">SAMN02745724_04878</name>
</gene>
<accession>A0A1I1TJS7</accession>
<dbReference type="AlphaFoldDB" id="A0A1I1TJS7"/>
<keyword evidence="1" id="KW-0732">Signal</keyword>
<name>A0A1I1TJS7_9GAMM</name>
<feature type="signal peptide" evidence="1">
    <location>
        <begin position="1"/>
        <end position="26"/>
    </location>
</feature>
<evidence type="ECO:0000313" key="3">
    <source>
        <dbReference type="Proteomes" id="UP000198862"/>
    </source>
</evidence>
<protein>
    <recommendedName>
        <fullName evidence="4">Activator of Hsp90 ATPase homolog 1-like protein</fullName>
    </recommendedName>
</protein>
<proteinExistence type="predicted"/>
<organism evidence="2 3">
    <name type="scientific">Pseudoalteromonas denitrificans DSM 6059</name>
    <dbReference type="NCBI Taxonomy" id="1123010"/>
    <lineage>
        <taxon>Bacteria</taxon>
        <taxon>Pseudomonadati</taxon>
        <taxon>Pseudomonadota</taxon>
        <taxon>Gammaproteobacteria</taxon>
        <taxon>Alteromonadales</taxon>
        <taxon>Pseudoalteromonadaceae</taxon>
        <taxon>Pseudoalteromonas</taxon>
    </lineage>
</organism>